<evidence type="ECO:0000313" key="3">
    <source>
        <dbReference type="EMBL" id="ADL12712.1"/>
    </source>
</evidence>
<dbReference type="InterPro" id="IPR052030">
    <property type="entry name" value="Peptidase_M20/M20A_hydrolases"/>
</dbReference>
<evidence type="ECO:0000259" key="2">
    <source>
        <dbReference type="Pfam" id="PF07687"/>
    </source>
</evidence>
<dbReference type="SUPFAM" id="SSF55031">
    <property type="entry name" value="Bacterial exopeptidase dimerisation domain"/>
    <property type="match status" value="1"/>
</dbReference>
<dbReference type="Gene3D" id="3.40.630.10">
    <property type="entry name" value="Zn peptidases"/>
    <property type="match status" value="1"/>
</dbReference>
<dbReference type="KEGG" id="aar:Acear_1192"/>
<feature type="domain" description="Peptidase M20 dimerisation" evidence="2">
    <location>
        <begin position="201"/>
        <end position="289"/>
    </location>
</feature>
<dbReference type="InterPro" id="IPR036264">
    <property type="entry name" value="Bact_exopeptidase_dim_dom"/>
</dbReference>
<dbReference type="PANTHER" id="PTHR30575:SF3">
    <property type="entry name" value="PEPTIDASE M20 DIMERISATION DOMAIN-CONTAINING PROTEIN"/>
    <property type="match status" value="1"/>
</dbReference>
<dbReference type="STRING" id="574087.Acear_1192"/>
<dbReference type="NCBIfam" id="TIGR01891">
    <property type="entry name" value="amidohydrolases"/>
    <property type="match status" value="1"/>
</dbReference>
<dbReference type="Proteomes" id="UP000001661">
    <property type="component" value="Chromosome"/>
</dbReference>
<evidence type="ECO:0000256" key="1">
    <source>
        <dbReference type="PIRNR" id="PIRNR037226"/>
    </source>
</evidence>
<dbReference type="GO" id="GO:0016805">
    <property type="term" value="F:dipeptidase activity"/>
    <property type="evidence" value="ECO:0007669"/>
    <property type="project" value="InterPro"/>
</dbReference>
<proteinExistence type="inferred from homology"/>
<dbReference type="InterPro" id="IPR017439">
    <property type="entry name" value="Amidohydrolase"/>
</dbReference>
<dbReference type="GO" id="GO:0046657">
    <property type="term" value="P:folic acid catabolic process"/>
    <property type="evidence" value="ECO:0007669"/>
    <property type="project" value="TreeGrafter"/>
</dbReference>
<reference evidence="3 4" key="1">
    <citation type="journal article" date="2010" name="Stand. Genomic Sci.">
        <title>Complete genome sequence of Acetohalobium arabaticum type strain (Z-7288).</title>
        <authorList>
            <person name="Sikorski J."/>
            <person name="Lapidus A."/>
            <person name="Chertkov O."/>
            <person name="Lucas S."/>
            <person name="Copeland A."/>
            <person name="Glavina Del Rio T."/>
            <person name="Nolan M."/>
            <person name="Tice H."/>
            <person name="Cheng J.F."/>
            <person name="Han C."/>
            <person name="Brambilla E."/>
            <person name="Pitluck S."/>
            <person name="Liolios K."/>
            <person name="Ivanova N."/>
            <person name="Mavromatis K."/>
            <person name="Mikhailova N."/>
            <person name="Pati A."/>
            <person name="Bruce D."/>
            <person name="Detter C."/>
            <person name="Tapia R."/>
            <person name="Goodwin L."/>
            <person name="Chen A."/>
            <person name="Palaniappan K."/>
            <person name="Land M."/>
            <person name="Hauser L."/>
            <person name="Chang Y.J."/>
            <person name="Jeffries C.D."/>
            <person name="Rohde M."/>
            <person name="Goker M."/>
            <person name="Spring S."/>
            <person name="Woyke T."/>
            <person name="Bristow J."/>
            <person name="Eisen J.A."/>
            <person name="Markowitz V."/>
            <person name="Hugenholtz P."/>
            <person name="Kyrpides N.C."/>
            <person name="Klenk H.P."/>
        </authorList>
    </citation>
    <scope>NUCLEOTIDE SEQUENCE [LARGE SCALE GENOMIC DNA]</scope>
    <source>
        <strain evidence="4">ATCC 49924 / DSM 5501 / Z-7288</strain>
    </source>
</reference>
<dbReference type="Gene3D" id="3.30.70.360">
    <property type="match status" value="1"/>
</dbReference>
<dbReference type="OrthoDB" id="9781032at2"/>
<keyword evidence="4" id="KW-1185">Reference proteome</keyword>
<dbReference type="eggNOG" id="COG1473">
    <property type="taxonomic scope" value="Bacteria"/>
</dbReference>
<name>D9QQC1_ACEAZ</name>
<dbReference type="GO" id="GO:0071713">
    <property type="term" value="F:para-aminobenzoyl-glutamate hydrolase activity"/>
    <property type="evidence" value="ECO:0007669"/>
    <property type="project" value="TreeGrafter"/>
</dbReference>
<dbReference type="Pfam" id="PF01546">
    <property type="entry name" value="Peptidase_M20"/>
    <property type="match status" value="1"/>
</dbReference>
<sequence>MNKEELKQKICKVIDENRERIIAFNQKIYDNPELGYKETFSTEAISQELKDLGLKVKKDIAVTGCKGRIENQNPGPTIALLGELDSITCPEHPDADPETGAVHACGHNIQLSAMLGAAIGLVSSNVVNELEGNVEFIAVPAEEYVELEYRSKLLEEGKIKFFGGKQELIYQGELDNVDLAMMIHSLDLGDKKALIGGSGNGFVGKKVQFVGKESHAGSAPEEGVNALNGAMLAMSNIHAQRETFPEEEKVRVHPIITKGGDIVNVVPADVRIETYVRARTIEGIIDANKKVNRSLKAGAMAVGAEINISDMPGYLPLLTDTEFDTLFKSNLTKFIGENNIQEGASFTGSFDFGDVSHLMPSLHPFFGGVKGDIHTRDFRLDDPELAIITPAKTLATTIVDLLFDEAQTAKEIIDDFDPELTKEEYLGFLDGITRDIKEDFKD</sequence>
<dbReference type="Pfam" id="PF07687">
    <property type="entry name" value="M20_dimer"/>
    <property type="match status" value="1"/>
</dbReference>
<dbReference type="InterPro" id="IPR011650">
    <property type="entry name" value="Peptidase_M20_dimer"/>
</dbReference>
<dbReference type="SUPFAM" id="SSF53187">
    <property type="entry name" value="Zn-dependent exopeptidases"/>
    <property type="match status" value="1"/>
</dbReference>
<dbReference type="InterPro" id="IPR002933">
    <property type="entry name" value="Peptidase_M20"/>
</dbReference>
<dbReference type="PANTHER" id="PTHR30575">
    <property type="entry name" value="PEPTIDASE M20"/>
    <property type="match status" value="1"/>
</dbReference>
<keyword evidence="3" id="KW-0378">Hydrolase</keyword>
<protein>
    <recommendedName>
        <fullName evidence="1">Peptidase M20 domain-containing protein 2</fullName>
    </recommendedName>
</protein>
<accession>D9QQC1</accession>
<dbReference type="HOGENOM" id="CLU_031812_2_1_9"/>
<dbReference type="PIRSF" id="PIRSF037226">
    <property type="entry name" value="Amidohydrolase_ACY1L2_prd"/>
    <property type="match status" value="1"/>
</dbReference>
<comment type="similarity">
    <text evidence="1">Belongs to the peptidase M20A family.</text>
</comment>
<dbReference type="EMBL" id="CP002105">
    <property type="protein sequence ID" value="ADL12712.1"/>
    <property type="molecule type" value="Genomic_DNA"/>
</dbReference>
<evidence type="ECO:0000313" key="4">
    <source>
        <dbReference type="Proteomes" id="UP000001661"/>
    </source>
</evidence>
<gene>
    <name evidence="3" type="ordered locus">Acear_1192</name>
</gene>
<dbReference type="InterPro" id="IPR017144">
    <property type="entry name" value="Xaa-Arg_dipeptidase"/>
</dbReference>
<organism evidence="3 4">
    <name type="scientific">Acetohalobium arabaticum (strain ATCC 49924 / DSM 5501 / Z-7288)</name>
    <dbReference type="NCBI Taxonomy" id="574087"/>
    <lineage>
        <taxon>Bacteria</taxon>
        <taxon>Bacillati</taxon>
        <taxon>Bacillota</taxon>
        <taxon>Clostridia</taxon>
        <taxon>Halanaerobiales</taxon>
        <taxon>Halobacteroidaceae</taxon>
        <taxon>Acetohalobium</taxon>
    </lineage>
</organism>
<dbReference type="GO" id="GO:0005737">
    <property type="term" value="C:cytoplasm"/>
    <property type="evidence" value="ECO:0007669"/>
    <property type="project" value="TreeGrafter"/>
</dbReference>
<dbReference type="AlphaFoldDB" id="D9QQC1"/>
<dbReference type="RefSeq" id="WP_013278158.1">
    <property type="nucleotide sequence ID" value="NC_014378.1"/>
</dbReference>